<dbReference type="EMBL" id="PRDL01000001">
    <property type="protein sequence ID" value="MBE8718094.1"/>
    <property type="molecule type" value="Genomic_DNA"/>
</dbReference>
<dbReference type="PANTHER" id="PTHR43569">
    <property type="entry name" value="AMIDOHYDROLASE"/>
    <property type="match status" value="1"/>
</dbReference>
<comment type="caution">
    <text evidence="3">The sequence shown here is derived from an EMBL/GenBank/DDBJ whole genome shotgun (WGS) entry which is preliminary data.</text>
</comment>
<dbReference type="Gene3D" id="3.20.20.140">
    <property type="entry name" value="Metal-dependent hydrolases"/>
    <property type="match status" value="1"/>
</dbReference>
<dbReference type="RefSeq" id="WP_193910383.1">
    <property type="nucleotide sequence ID" value="NZ_PRDL01000001.1"/>
</dbReference>
<name>A0A928YUL0_9GAMM</name>
<reference evidence="3" key="1">
    <citation type="submission" date="2018-07" db="EMBL/GenBank/DDBJ databases">
        <title>Genome assembly of strain Ka43.</title>
        <authorList>
            <person name="Kukolya J."/>
            <person name="Nagy I."/>
            <person name="Horvath B."/>
            <person name="Toth A."/>
        </authorList>
    </citation>
    <scope>NUCLEOTIDE SEQUENCE</scope>
    <source>
        <strain evidence="3">KB43</strain>
    </source>
</reference>
<protein>
    <submittedName>
        <fullName evidence="3">Amidohydrolase</fullName>
    </submittedName>
</protein>
<keyword evidence="4" id="KW-1185">Reference proteome</keyword>
<sequence>MIDAHQHLWKIGSHGCVWPTPDLNAIYRDFDLTEAKHLARKKGVTGTVLVQSQESDADTDYLLAMASRSQFIKAVVGWVDLGNARAQQRIRKLAANPKFRSVRPMLQSMADDGWIMKPQQQPAIQCLIEENLCFDALVFARHLPYLDALTDQYPELPVVIDHAAKPPLSPGSVEDSRQWQYFMQKLAAKPQVYCKLSGLVTEMAASQCEPVLQQCVERLLYWFGSGRLMWGSDWPVVNLAANPQLAGYENWSETAMRLLADCSPAEKYAITEGNVLRFYGISRLK</sequence>
<evidence type="ECO:0000259" key="2">
    <source>
        <dbReference type="Pfam" id="PF04909"/>
    </source>
</evidence>
<organism evidence="3 4">
    <name type="scientific">Cellvibrio polysaccharolyticus</name>
    <dbReference type="NCBI Taxonomy" id="2082724"/>
    <lineage>
        <taxon>Bacteria</taxon>
        <taxon>Pseudomonadati</taxon>
        <taxon>Pseudomonadota</taxon>
        <taxon>Gammaproteobacteria</taxon>
        <taxon>Cellvibrionales</taxon>
        <taxon>Cellvibrionaceae</taxon>
        <taxon>Cellvibrio</taxon>
    </lineage>
</organism>
<gene>
    <name evidence="3" type="ORF">C4F51_12945</name>
</gene>
<dbReference type="PANTHER" id="PTHR43569:SF2">
    <property type="entry name" value="AMIDOHYDROLASE-RELATED DOMAIN-CONTAINING PROTEIN"/>
    <property type="match status" value="1"/>
</dbReference>
<accession>A0A928YUL0</accession>
<dbReference type="InterPro" id="IPR006680">
    <property type="entry name" value="Amidohydro-rel"/>
</dbReference>
<evidence type="ECO:0000313" key="4">
    <source>
        <dbReference type="Proteomes" id="UP000652567"/>
    </source>
</evidence>
<dbReference type="SUPFAM" id="SSF51556">
    <property type="entry name" value="Metallo-dependent hydrolases"/>
    <property type="match status" value="1"/>
</dbReference>
<evidence type="ECO:0000256" key="1">
    <source>
        <dbReference type="ARBA" id="ARBA00038310"/>
    </source>
</evidence>
<comment type="similarity">
    <text evidence="1">Belongs to the metallo-dependent hydrolases superfamily.</text>
</comment>
<feature type="domain" description="Amidohydrolase-related" evidence="2">
    <location>
        <begin position="2"/>
        <end position="281"/>
    </location>
</feature>
<dbReference type="Proteomes" id="UP000652567">
    <property type="component" value="Unassembled WGS sequence"/>
</dbReference>
<proteinExistence type="inferred from homology"/>
<dbReference type="InterPro" id="IPR052350">
    <property type="entry name" value="Metallo-dep_Lactonases"/>
</dbReference>
<dbReference type="InterPro" id="IPR032466">
    <property type="entry name" value="Metal_Hydrolase"/>
</dbReference>
<dbReference type="GO" id="GO:0016787">
    <property type="term" value="F:hydrolase activity"/>
    <property type="evidence" value="ECO:0007669"/>
    <property type="project" value="InterPro"/>
</dbReference>
<dbReference type="AlphaFoldDB" id="A0A928YUL0"/>
<evidence type="ECO:0000313" key="3">
    <source>
        <dbReference type="EMBL" id="MBE8718094.1"/>
    </source>
</evidence>
<dbReference type="Pfam" id="PF04909">
    <property type="entry name" value="Amidohydro_2"/>
    <property type="match status" value="1"/>
</dbReference>